<dbReference type="Proteomes" id="UP000240760">
    <property type="component" value="Unassembled WGS sequence"/>
</dbReference>
<dbReference type="AlphaFoldDB" id="A0A2T4BPZ7"/>
<keyword evidence="2" id="KW-1185">Reference proteome</keyword>
<name>A0A2T4BPZ7_TRILO</name>
<sequence length="158" mass="18015">MCYSVEPAGFFLSEMPVSFPLFILFSNGQGETCIERCVGRKRRWICISTYGGNTVFCVWKMTLDVTDVVTCIRTTVCALRLDCVLVFMIPEESWRLLRLRHPLIATACLSTSGLFRHGTTVILRFLFSFWSAISVSFSRPVSRYIPLFSWVLCNMLSA</sequence>
<gene>
    <name evidence="1" type="ORF">M440DRAFT_217808</name>
</gene>
<reference evidence="1 2" key="1">
    <citation type="submission" date="2016-07" db="EMBL/GenBank/DDBJ databases">
        <title>Multiple horizontal gene transfer events from other fungi enriched the ability of initially mycotrophic Trichoderma (Ascomycota) to feed on dead plant biomass.</title>
        <authorList>
            <consortium name="DOE Joint Genome Institute"/>
            <person name="Aerts A."/>
            <person name="Atanasova L."/>
            <person name="Chenthamara K."/>
            <person name="Zhang J."/>
            <person name="Grujic M."/>
            <person name="Henrissat B."/>
            <person name="Kuo A."/>
            <person name="Salamov A."/>
            <person name="Lipzen A."/>
            <person name="Labutti K."/>
            <person name="Barry K."/>
            <person name="Miao Y."/>
            <person name="Rahimi M.J."/>
            <person name="Shen Q."/>
            <person name="Grigoriev I.V."/>
            <person name="Kubicek C.P."/>
            <person name="Druzhinina I.S."/>
        </authorList>
    </citation>
    <scope>NUCLEOTIDE SEQUENCE [LARGE SCALE GENOMIC DNA]</scope>
    <source>
        <strain evidence="1 2">ATCC 18648</strain>
    </source>
</reference>
<evidence type="ECO:0000313" key="1">
    <source>
        <dbReference type="EMBL" id="PTB71397.1"/>
    </source>
</evidence>
<accession>A0A2T4BPZ7</accession>
<protein>
    <submittedName>
        <fullName evidence="1">Uncharacterized protein</fullName>
    </submittedName>
</protein>
<evidence type="ECO:0000313" key="2">
    <source>
        <dbReference type="Proteomes" id="UP000240760"/>
    </source>
</evidence>
<dbReference type="EMBL" id="KZ679149">
    <property type="protein sequence ID" value="PTB71397.1"/>
    <property type="molecule type" value="Genomic_DNA"/>
</dbReference>
<proteinExistence type="predicted"/>
<organism evidence="1 2">
    <name type="scientific">Trichoderma longibrachiatum ATCC 18648</name>
    <dbReference type="NCBI Taxonomy" id="983965"/>
    <lineage>
        <taxon>Eukaryota</taxon>
        <taxon>Fungi</taxon>
        <taxon>Dikarya</taxon>
        <taxon>Ascomycota</taxon>
        <taxon>Pezizomycotina</taxon>
        <taxon>Sordariomycetes</taxon>
        <taxon>Hypocreomycetidae</taxon>
        <taxon>Hypocreales</taxon>
        <taxon>Hypocreaceae</taxon>
        <taxon>Trichoderma</taxon>
    </lineage>
</organism>